<keyword evidence="3" id="KW-1185">Reference proteome</keyword>
<feature type="domain" description="DUF6046" evidence="1">
    <location>
        <begin position="39"/>
        <end position="167"/>
    </location>
</feature>
<dbReference type="AlphaFoldDB" id="A0A1D7USN8"/>
<evidence type="ECO:0000259" key="1">
    <source>
        <dbReference type="Pfam" id="PF19512"/>
    </source>
</evidence>
<proteinExistence type="predicted"/>
<organism evidence="2 3">
    <name type="scientific">Leptospira tipperaryensis</name>
    <dbReference type="NCBI Taxonomy" id="2564040"/>
    <lineage>
        <taxon>Bacteria</taxon>
        <taxon>Pseudomonadati</taxon>
        <taxon>Spirochaetota</taxon>
        <taxon>Spirochaetia</taxon>
        <taxon>Leptospirales</taxon>
        <taxon>Leptospiraceae</taxon>
        <taxon>Leptospira</taxon>
    </lineage>
</organism>
<evidence type="ECO:0000313" key="3">
    <source>
        <dbReference type="Proteomes" id="UP000094197"/>
    </source>
</evidence>
<dbReference type="KEGG" id="laj:A0128_00955"/>
<dbReference type="Pfam" id="PF19512">
    <property type="entry name" value="DUF6046"/>
    <property type="match status" value="1"/>
</dbReference>
<gene>
    <name evidence="2" type="ORF">A0128_00955</name>
</gene>
<evidence type="ECO:0000313" key="2">
    <source>
        <dbReference type="EMBL" id="AOP32568.1"/>
    </source>
</evidence>
<dbReference type="Proteomes" id="UP000094197">
    <property type="component" value="Chromosome 1"/>
</dbReference>
<reference evidence="2 3" key="1">
    <citation type="submission" date="2016-04" db="EMBL/GenBank/DDBJ databases">
        <title>Complete genome seqeunce of Leptospira alstonii serovar Room22.</title>
        <authorList>
            <person name="Nally J.E."/>
            <person name="Bayles D.O."/>
            <person name="Hurley D."/>
            <person name="Fanning S."/>
            <person name="McMahon B.J."/>
            <person name="Arent Z."/>
        </authorList>
    </citation>
    <scope>NUCLEOTIDE SEQUENCE [LARGE SCALE GENOMIC DNA]</scope>
    <source>
        <strain evidence="2 3">GWTS #1</strain>
    </source>
</reference>
<protein>
    <recommendedName>
        <fullName evidence="1">DUF6046 domain-containing protein</fullName>
    </recommendedName>
</protein>
<dbReference type="EMBL" id="CP015217">
    <property type="protein sequence ID" value="AOP32568.1"/>
    <property type="molecule type" value="Genomic_DNA"/>
</dbReference>
<dbReference type="InterPro" id="IPR046109">
    <property type="entry name" value="DUF6046"/>
</dbReference>
<sequence length="181" mass="19743">MIGGITPPATPAGYIPPEIITGDTDRLVIGSDILSEYEFPSATKIKVSQEKKIEVTSIPGGKGTVKELTGYGDWRITVDFTILAAVYGAGLLAAPSNPLVKTMIQKMKELKKLWETDETLYLNHSMLNALGIKNVVCETFSLPDGPIQYSQEVNITFLSDEEYDLDLASLDSKNQNVESSL</sequence>
<name>A0A1D7USN8_9LEPT</name>
<dbReference type="OrthoDB" id="335741at2"/>
<accession>A0A1D7USN8</accession>
<dbReference type="RefSeq" id="WP_069605818.1">
    <property type="nucleotide sequence ID" value="NZ_CP015217.1"/>
</dbReference>